<dbReference type="InterPro" id="IPR045340">
    <property type="entry name" value="DUF6533"/>
</dbReference>
<evidence type="ECO:0000313" key="4">
    <source>
        <dbReference type="Proteomes" id="UP000053593"/>
    </source>
</evidence>
<keyword evidence="1" id="KW-1133">Transmembrane helix</keyword>
<feature type="transmembrane region" description="Helical" evidence="1">
    <location>
        <begin position="228"/>
        <end position="248"/>
    </location>
</feature>
<dbReference type="Pfam" id="PF20151">
    <property type="entry name" value="DUF6533"/>
    <property type="match status" value="1"/>
</dbReference>
<evidence type="ECO:0000259" key="2">
    <source>
        <dbReference type="Pfam" id="PF20151"/>
    </source>
</evidence>
<feature type="domain" description="DUF6533" evidence="2">
    <location>
        <begin position="25"/>
        <end position="66"/>
    </location>
</feature>
<keyword evidence="1" id="KW-0812">Transmembrane</keyword>
<name>A0A0D0BX30_9AGAR</name>
<keyword evidence="1" id="KW-0472">Membrane</keyword>
<dbReference type="OrthoDB" id="3193253at2759"/>
<keyword evidence="4" id="KW-1185">Reference proteome</keyword>
<gene>
    <name evidence="3" type="ORF">GYMLUDRAFT_85532</name>
</gene>
<accession>A0A0D0BX30</accession>
<reference evidence="3 4" key="1">
    <citation type="submission" date="2014-04" db="EMBL/GenBank/DDBJ databases">
        <title>Evolutionary Origins and Diversification of the Mycorrhizal Mutualists.</title>
        <authorList>
            <consortium name="DOE Joint Genome Institute"/>
            <consortium name="Mycorrhizal Genomics Consortium"/>
            <person name="Kohler A."/>
            <person name="Kuo A."/>
            <person name="Nagy L.G."/>
            <person name="Floudas D."/>
            <person name="Copeland A."/>
            <person name="Barry K.W."/>
            <person name="Cichocki N."/>
            <person name="Veneault-Fourrey C."/>
            <person name="LaButti K."/>
            <person name="Lindquist E.A."/>
            <person name="Lipzen A."/>
            <person name="Lundell T."/>
            <person name="Morin E."/>
            <person name="Murat C."/>
            <person name="Riley R."/>
            <person name="Ohm R."/>
            <person name="Sun H."/>
            <person name="Tunlid A."/>
            <person name="Henrissat B."/>
            <person name="Grigoriev I.V."/>
            <person name="Hibbett D.S."/>
            <person name="Martin F."/>
        </authorList>
    </citation>
    <scope>NUCLEOTIDE SEQUENCE [LARGE SCALE GENOMIC DNA]</scope>
    <source>
        <strain evidence="3 4">FD-317 M1</strain>
    </source>
</reference>
<feature type="transmembrane region" description="Helical" evidence="1">
    <location>
        <begin position="96"/>
        <end position="113"/>
    </location>
</feature>
<dbReference type="HOGENOM" id="CLU_852728_0_0_1"/>
<feature type="transmembrane region" description="Helical" evidence="1">
    <location>
        <begin position="52"/>
        <end position="76"/>
    </location>
</feature>
<feature type="transmembrane region" description="Helical" evidence="1">
    <location>
        <begin position="186"/>
        <end position="207"/>
    </location>
</feature>
<evidence type="ECO:0000313" key="3">
    <source>
        <dbReference type="EMBL" id="KIK60226.1"/>
    </source>
</evidence>
<dbReference type="AlphaFoldDB" id="A0A0D0BX30"/>
<dbReference type="EMBL" id="KN834776">
    <property type="protein sequence ID" value="KIK60226.1"/>
    <property type="molecule type" value="Genomic_DNA"/>
</dbReference>
<evidence type="ECO:0000256" key="1">
    <source>
        <dbReference type="SAM" id="Phobius"/>
    </source>
</evidence>
<protein>
    <recommendedName>
        <fullName evidence="2">DUF6533 domain-containing protein</fullName>
    </recommendedName>
</protein>
<organism evidence="3 4">
    <name type="scientific">Collybiopsis luxurians FD-317 M1</name>
    <dbReference type="NCBI Taxonomy" id="944289"/>
    <lineage>
        <taxon>Eukaryota</taxon>
        <taxon>Fungi</taxon>
        <taxon>Dikarya</taxon>
        <taxon>Basidiomycota</taxon>
        <taxon>Agaricomycotina</taxon>
        <taxon>Agaricomycetes</taxon>
        <taxon>Agaricomycetidae</taxon>
        <taxon>Agaricales</taxon>
        <taxon>Marasmiineae</taxon>
        <taxon>Omphalotaceae</taxon>
        <taxon>Collybiopsis</taxon>
        <taxon>Collybiopsis luxurians</taxon>
    </lineage>
</organism>
<sequence length="326" mass="37022">MSAEVDASIVALGYDLLAEKRYWVGITALWTYEYFLTLMDEVQYIWSGSKNLVFWLYFLNRYLTFIIIVVTCVAYFSPYWTEPVCFRYGYVEQIETLIMSTIAEALVLLRVYAMSGRKSVVLFCAFPIILCQWALLIYQASQSSNGTDNLALLLSRRDLALPTLPSADAYHLCISIPGQTVLPFGVGYLSLLIVFDGLAVLAITFMVMRQSESLQLMPILKLIQRDGLLYFAVLFSSNFVWLILSLYARPGLRFMQNQPAMVISSIMVNRITINLKKASQKKVTVSWGIVRSVNEDERRIRHPDGRNPSTHIELNEINESDVGVAS</sequence>
<dbReference type="Proteomes" id="UP000053593">
    <property type="component" value="Unassembled WGS sequence"/>
</dbReference>
<proteinExistence type="predicted"/>
<feature type="transmembrane region" description="Helical" evidence="1">
    <location>
        <begin position="120"/>
        <end position="140"/>
    </location>
</feature>